<dbReference type="Pfam" id="PF13561">
    <property type="entry name" value="adh_short_C2"/>
    <property type="match status" value="1"/>
</dbReference>
<proteinExistence type="inferred from homology"/>
<evidence type="ECO:0000256" key="1">
    <source>
        <dbReference type="ARBA" id="ARBA00006484"/>
    </source>
</evidence>
<dbReference type="InterPro" id="IPR036291">
    <property type="entry name" value="NAD(P)-bd_dom_sf"/>
</dbReference>
<dbReference type="PANTHER" id="PTHR42879">
    <property type="entry name" value="3-OXOACYL-(ACYL-CARRIER-PROTEIN) REDUCTASE"/>
    <property type="match status" value="1"/>
</dbReference>
<keyword evidence="3" id="KW-1185">Reference proteome</keyword>
<evidence type="ECO:0000313" key="2">
    <source>
        <dbReference type="EMBL" id="KEQ13357.1"/>
    </source>
</evidence>
<dbReference type="EMBL" id="JOKG01000003">
    <property type="protein sequence ID" value="KEQ13357.1"/>
    <property type="molecule type" value="Genomic_DNA"/>
</dbReference>
<comment type="caution">
    <text evidence="2">The sequence shown here is derived from an EMBL/GenBank/DDBJ whole genome shotgun (WGS) entry which is preliminary data.</text>
</comment>
<evidence type="ECO:0000313" key="3">
    <source>
        <dbReference type="Proteomes" id="UP000028006"/>
    </source>
</evidence>
<reference evidence="2 3" key="1">
    <citation type="submission" date="2014-06" db="EMBL/GenBank/DDBJ databases">
        <title>Whole Genome Sequences of Three Symbiotic Endozoicomonas Bacteria.</title>
        <authorList>
            <person name="Neave M.J."/>
            <person name="Apprill A."/>
            <person name="Voolstra C.R."/>
        </authorList>
    </citation>
    <scope>NUCLEOTIDE SEQUENCE [LARGE SCALE GENOMIC DNA]</scope>
    <source>
        <strain evidence="2 3">LMG 24815</strain>
    </source>
</reference>
<organism evidence="2 3">
    <name type="scientific">Endozoicomonas montiporae</name>
    <dbReference type="NCBI Taxonomy" id="1027273"/>
    <lineage>
        <taxon>Bacteria</taxon>
        <taxon>Pseudomonadati</taxon>
        <taxon>Pseudomonadota</taxon>
        <taxon>Gammaproteobacteria</taxon>
        <taxon>Oceanospirillales</taxon>
        <taxon>Endozoicomonadaceae</taxon>
        <taxon>Endozoicomonas</taxon>
    </lineage>
</organism>
<name>A0A081N4I4_9GAMM</name>
<dbReference type="PANTHER" id="PTHR42879:SF2">
    <property type="entry name" value="3-OXOACYL-[ACYL-CARRIER-PROTEIN] REDUCTASE FABG"/>
    <property type="match status" value="1"/>
</dbReference>
<dbReference type="RefSeq" id="WP_034876109.1">
    <property type="nucleotide sequence ID" value="NZ_JOKG01000003.1"/>
</dbReference>
<dbReference type="InterPro" id="IPR002347">
    <property type="entry name" value="SDR_fam"/>
</dbReference>
<gene>
    <name evidence="2" type="ORF">GZ77_13145</name>
</gene>
<dbReference type="PRINTS" id="PR00081">
    <property type="entry name" value="GDHRDH"/>
</dbReference>
<dbReference type="eggNOG" id="COG1028">
    <property type="taxonomic scope" value="Bacteria"/>
</dbReference>
<sequence length="255" mass="27687">MKRKDFPDGAALVIGGSGGAGRAICLKLVESNVPVVFTYNKNQTRANELVNEITELGGEAQAIQLNVSDQQGIKELLEQTSQQYKQIHTLIMAIGYDIPQDYLANVTPELWQSILQSDVNGFFNVTHAAIPYLRESQGSIVHISSAGLFRYPPRDVLSVAPKAAIEVMIKAIAKEEGKYGIRANSVAIGVIETGIFLRLKETVFDEAWQEAVKAGLCLPRFGQAEEVAEAAIFLASSKSSYTTGQIITVDGGYHV</sequence>
<dbReference type="Proteomes" id="UP000028006">
    <property type="component" value="Unassembled WGS sequence"/>
</dbReference>
<accession>A0A081N4I4</accession>
<comment type="similarity">
    <text evidence="1">Belongs to the short-chain dehydrogenases/reductases (SDR) family.</text>
</comment>
<dbReference type="SUPFAM" id="SSF51735">
    <property type="entry name" value="NAD(P)-binding Rossmann-fold domains"/>
    <property type="match status" value="1"/>
</dbReference>
<protein>
    <submittedName>
        <fullName evidence="2">Oxidoreductase</fullName>
    </submittedName>
</protein>
<dbReference type="InterPro" id="IPR050259">
    <property type="entry name" value="SDR"/>
</dbReference>
<dbReference type="AlphaFoldDB" id="A0A081N4I4"/>
<dbReference type="Gene3D" id="3.40.50.720">
    <property type="entry name" value="NAD(P)-binding Rossmann-like Domain"/>
    <property type="match status" value="1"/>
</dbReference>